<keyword evidence="7" id="KW-0408">Iron</keyword>
<dbReference type="Gene3D" id="1.20.210.10">
    <property type="entry name" value="Cytochrome c oxidase-like, subunit I domain"/>
    <property type="match status" value="1"/>
</dbReference>
<evidence type="ECO:0000256" key="6">
    <source>
        <dbReference type="ARBA" id="ARBA00023136"/>
    </source>
</evidence>
<name>A0A941CX45_9BACI</name>
<dbReference type="EMBL" id="JAGSIE010000039">
    <property type="protein sequence ID" value="MBR7554789.1"/>
    <property type="molecule type" value="Genomic_DNA"/>
</dbReference>
<accession>A0A941CX45</accession>
<feature type="transmembrane region" description="Helical" evidence="8">
    <location>
        <begin position="510"/>
        <end position="531"/>
    </location>
</feature>
<feature type="transmembrane region" description="Helical" evidence="8">
    <location>
        <begin position="281"/>
        <end position="308"/>
    </location>
</feature>
<evidence type="ECO:0000256" key="8">
    <source>
        <dbReference type="SAM" id="Phobius"/>
    </source>
</evidence>
<dbReference type="GO" id="GO:0009060">
    <property type="term" value="P:aerobic respiration"/>
    <property type="evidence" value="ECO:0007669"/>
    <property type="project" value="InterPro"/>
</dbReference>
<evidence type="ECO:0000256" key="2">
    <source>
        <dbReference type="ARBA" id="ARBA00022660"/>
    </source>
</evidence>
<evidence type="ECO:0000259" key="9">
    <source>
        <dbReference type="PROSITE" id="PS50855"/>
    </source>
</evidence>
<gene>
    <name evidence="10" type="ORF">KC820_11700</name>
</gene>
<dbReference type="PRINTS" id="PR01165">
    <property type="entry name" value="CYCOXIDASEI"/>
</dbReference>
<keyword evidence="2 7" id="KW-0679">Respiratory chain</keyword>
<dbReference type="GO" id="GO:0004129">
    <property type="term" value="F:cytochrome-c oxidase activity"/>
    <property type="evidence" value="ECO:0007669"/>
    <property type="project" value="InterPro"/>
</dbReference>
<feature type="transmembrane region" description="Helical" evidence="8">
    <location>
        <begin position="411"/>
        <end position="430"/>
    </location>
</feature>
<keyword evidence="6 8" id="KW-0472">Membrane</keyword>
<keyword evidence="7" id="KW-0479">Metal-binding</keyword>
<feature type="domain" description="Cytochrome oxidase subunit I profile" evidence="9">
    <location>
        <begin position="9"/>
        <end position="544"/>
    </location>
</feature>
<dbReference type="RefSeq" id="WP_212371286.1">
    <property type="nucleotide sequence ID" value="NZ_JAGSIE010000039.1"/>
</dbReference>
<keyword evidence="4 7" id="KW-0249">Electron transport</keyword>
<comment type="caution">
    <text evidence="10">The sequence shown here is derived from an EMBL/GenBank/DDBJ whole genome shotgun (WGS) entry which is preliminary data.</text>
</comment>
<evidence type="ECO:0000256" key="1">
    <source>
        <dbReference type="ARBA" id="ARBA00004141"/>
    </source>
</evidence>
<evidence type="ECO:0000256" key="7">
    <source>
        <dbReference type="RuleBase" id="RU000370"/>
    </source>
</evidence>
<feature type="transmembrane region" description="Helical" evidence="8">
    <location>
        <begin position="90"/>
        <end position="111"/>
    </location>
</feature>
<dbReference type="InterPro" id="IPR023615">
    <property type="entry name" value="Cyt_c_Oxase_su1_BS"/>
</dbReference>
<feature type="transmembrane region" description="Helical" evidence="8">
    <location>
        <begin position="370"/>
        <end position="390"/>
    </location>
</feature>
<evidence type="ECO:0000256" key="3">
    <source>
        <dbReference type="ARBA" id="ARBA00022692"/>
    </source>
</evidence>
<proteinExistence type="inferred from homology"/>
<organism evidence="10 11">
    <name type="scientific">Allobacillus saliphilus</name>
    <dbReference type="NCBI Taxonomy" id="2912308"/>
    <lineage>
        <taxon>Bacteria</taxon>
        <taxon>Bacillati</taxon>
        <taxon>Bacillota</taxon>
        <taxon>Bacilli</taxon>
        <taxon>Bacillales</taxon>
        <taxon>Bacillaceae</taxon>
        <taxon>Allobacillus</taxon>
    </lineage>
</organism>
<keyword evidence="3 7" id="KW-0812">Transmembrane</keyword>
<feature type="transmembrane region" description="Helical" evidence="8">
    <location>
        <begin position="12"/>
        <end position="35"/>
    </location>
</feature>
<dbReference type="PANTHER" id="PTHR10422:SF40">
    <property type="entry name" value="CYTOCHROME C OXIDASE SUBUNIT I"/>
    <property type="match status" value="1"/>
</dbReference>
<dbReference type="InterPro" id="IPR036927">
    <property type="entry name" value="Cyt_c_oxase-like_su1_sf"/>
</dbReference>
<evidence type="ECO:0000313" key="10">
    <source>
        <dbReference type="EMBL" id="MBR7554789.1"/>
    </source>
</evidence>
<feature type="transmembrane region" description="Helical" evidence="8">
    <location>
        <begin position="458"/>
        <end position="481"/>
    </location>
</feature>
<feature type="transmembrane region" description="Helical" evidence="8">
    <location>
        <begin position="47"/>
        <end position="69"/>
    </location>
</feature>
<dbReference type="CDD" id="cd01660">
    <property type="entry name" value="ba3-like_Oxidase_I"/>
    <property type="match status" value="1"/>
</dbReference>
<comment type="subcellular location">
    <subcellularLocation>
        <location evidence="1">Membrane</location>
        <topology evidence="1">Multi-pass membrane protein</topology>
    </subcellularLocation>
</comment>
<dbReference type="PROSITE" id="PS50855">
    <property type="entry name" value="COX1"/>
    <property type="match status" value="1"/>
</dbReference>
<comment type="similarity">
    <text evidence="7">Belongs to the heme-copper respiratory oxidase family.</text>
</comment>
<protein>
    <submittedName>
        <fullName evidence="10">B(O/a)3-type cytochrome-c oxidase subunit 1</fullName>
    </submittedName>
</protein>
<dbReference type="Pfam" id="PF00115">
    <property type="entry name" value="COX1"/>
    <property type="match status" value="1"/>
</dbReference>
<keyword evidence="11" id="KW-1185">Reference proteome</keyword>
<dbReference type="GO" id="GO:0020037">
    <property type="term" value="F:heme binding"/>
    <property type="evidence" value="ECO:0007669"/>
    <property type="project" value="InterPro"/>
</dbReference>
<dbReference type="InterPro" id="IPR000883">
    <property type="entry name" value="Cyt_C_Oxase_1"/>
</dbReference>
<dbReference type="PANTHER" id="PTHR10422">
    <property type="entry name" value="CYTOCHROME C OXIDASE SUBUNIT 1"/>
    <property type="match status" value="1"/>
</dbReference>
<sequence length="544" mass="60867">MKISQLDARLSLVHFYVAFGSILFAGLLGLVQTLVRSELITLPSWLNYYQILTGHGVIMALVFTTYFIFGFFYASVAKSAGEFTNKQRKAGWVGFWLLTIGLILAAVMIALNEATVLYTFYAPLQASPFFYIALALIIIGTYFGAYAVISRYRLWKKEHPGEKTPLLAYMAVATLVLWLIATIGVVAAVLFQFLPWAFGWTDTINVALTRTLFWYFGHPLVYFWLLPAYMAWYVMVPKIIGGKIFSDQLARFSFVLFILFSIPVGFHHQLLESGISEGWKFFQVILTFAVILPSLMTAFALFSTFEIAGRQKGGKGLFGWFKKLPWGDVRFLAPFLGMLIFIPAGAGGIINASHQLNQIVHNTVWVTGHFHITVGGTVAVTFFGISYWIIPHLKGRILTKKMNKIGIYQTVLWAVGMGIMSSAMHISGLLGNPRRTQMTSYNGHEVASSWGAYEMAHAVGGSLLVISLVLFVIVLINLAYFAPKGNEEFPIAEELNPTQQTPNWLENWKLWIGIVFALIFIAYTLPIIDIINNSPPGSSGFKYW</sequence>
<dbReference type="InterPro" id="IPR023616">
    <property type="entry name" value="Cyt_c_oxase-like_su1_dom"/>
</dbReference>
<feature type="transmembrane region" description="Helical" evidence="8">
    <location>
        <begin position="131"/>
        <end position="154"/>
    </location>
</feature>
<dbReference type="GO" id="GO:0016020">
    <property type="term" value="C:membrane"/>
    <property type="evidence" value="ECO:0007669"/>
    <property type="project" value="UniProtKB-SubCell"/>
</dbReference>
<evidence type="ECO:0000313" key="11">
    <source>
        <dbReference type="Proteomes" id="UP000675431"/>
    </source>
</evidence>
<feature type="transmembrane region" description="Helical" evidence="8">
    <location>
        <begin position="166"/>
        <end position="193"/>
    </location>
</feature>
<keyword evidence="7" id="KW-0813">Transport</keyword>
<dbReference type="SUPFAM" id="SSF81442">
    <property type="entry name" value="Cytochrome c oxidase subunit I-like"/>
    <property type="match status" value="1"/>
</dbReference>
<dbReference type="InterPro" id="IPR033943">
    <property type="entry name" value="Ba3-like_Oxidase_I"/>
</dbReference>
<keyword evidence="5 8" id="KW-1133">Transmembrane helix</keyword>
<dbReference type="AlphaFoldDB" id="A0A941CX45"/>
<feature type="transmembrane region" description="Helical" evidence="8">
    <location>
        <begin position="248"/>
        <end position="266"/>
    </location>
</feature>
<feature type="transmembrane region" description="Helical" evidence="8">
    <location>
        <begin position="213"/>
        <end position="236"/>
    </location>
</feature>
<evidence type="ECO:0000256" key="4">
    <source>
        <dbReference type="ARBA" id="ARBA00022982"/>
    </source>
</evidence>
<feature type="transmembrane region" description="Helical" evidence="8">
    <location>
        <begin position="329"/>
        <end position="350"/>
    </location>
</feature>
<evidence type="ECO:0000256" key="5">
    <source>
        <dbReference type="ARBA" id="ARBA00022989"/>
    </source>
</evidence>
<dbReference type="Proteomes" id="UP000675431">
    <property type="component" value="Unassembled WGS sequence"/>
</dbReference>
<dbReference type="PROSITE" id="PS00077">
    <property type="entry name" value="COX1_CUB"/>
    <property type="match status" value="1"/>
</dbReference>
<keyword evidence="7" id="KW-0349">Heme</keyword>
<reference evidence="10 11" key="1">
    <citation type="submission" date="2021-04" db="EMBL/GenBank/DDBJ databases">
        <title>Allobacillus sp. nov. SKP8-2 isolated from shrimp paste.</title>
        <authorList>
            <person name="Tanasupawat S."/>
            <person name="Yiamsombat S."/>
            <person name="Kanchanasin P."/>
            <person name="Kuncharoen N."/>
        </authorList>
    </citation>
    <scope>NUCLEOTIDE SEQUENCE [LARGE SCALE GENOMIC DNA]</scope>
    <source>
        <strain evidence="10 11">SKP8-2</strain>
    </source>
</reference>